<protein>
    <recommendedName>
        <fullName evidence="7">Ribosomal RNA small subunit methyltransferase A</fullName>
        <ecNumber evidence="7">2.1.1.182</ecNumber>
    </recommendedName>
    <alternativeName>
        <fullName evidence="7">16S rRNA (adenine(1518)-N(6)/adenine(1519)-N(6))-dimethyltransferase</fullName>
    </alternativeName>
    <alternativeName>
        <fullName evidence="7">16S rRNA dimethyladenosine transferase</fullName>
    </alternativeName>
    <alternativeName>
        <fullName evidence="7">16S rRNA dimethylase</fullName>
    </alternativeName>
    <alternativeName>
        <fullName evidence="7">S-adenosylmethionine-6-N', N'-adenosyl(rRNA) dimethyltransferase</fullName>
    </alternativeName>
</protein>
<dbReference type="PROSITE" id="PS51689">
    <property type="entry name" value="SAM_RNA_A_N6_MT"/>
    <property type="match status" value="1"/>
</dbReference>
<dbReference type="InterPro" id="IPR020598">
    <property type="entry name" value="rRNA_Ade_methylase_Trfase_N"/>
</dbReference>
<evidence type="ECO:0000259" key="9">
    <source>
        <dbReference type="SMART" id="SM00650"/>
    </source>
</evidence>
<dbReference type="InterPro" id="IPR023165">
    <property type="entry name" value="rRNA_Ade_diMease-like_C"/>
</dbReference>
<evidence type="ECO:0000256" key="7">
    <source>
        <dbReference type="HAMAP-Rule" id="MF_00607"/>
    </source>
</evidence>
<reference evidence="10 11" key="1">
    <citation type="submission" date="2016-10" db="EMBL/GenBank/DDBJ databases">
        <authorList>
            <person name="de Groot N.N."/>
        </authorList>
    </citation>
    <scope>NUCLEOTIDE SEQUENCE [LARGE SCALE GENOMIC DNA]</scope>
    <source>
        <strain evidence="10 11">AR32</strain>
    </source>
</reference>
<evidence type="ECO:0000313" key="11">
    <source>
        <dbReference type="Proteomes" id="UP000236735"/>
    </source>
</evidence>
<evidence type="ECO:0000256" key="1">
    <source>
        <dbReference type="ARBA" id="ARBA00022490"/>
    </source>
</evidence>
<comment type="subcellular location">
    <subcellularLocation>
        <location evidence="7">Cytoplasm</location>
    </subcellularLocation>
</comment>
<dbReference type="InterPro" id="IPR020596">
    <property type="entry name" value="rRNA_Ade_Mease_Trfase_CS"/>
</dbReference>
<proteinExistence type="inferred from homology"/>
<dbReference type="GO" id="GO:0052908">
    <property type="term" value="F:16S rRNA (adenine(1518)-N(6)/adenine(1519)-N(6))-dimethyltransferase activity"/>
    <property type="evidence" value="ECO:0007669"/>
    <property type="project" value="UniProtKB-EC"/>
</dbReference>
<feature type="binding site" evidence="7 8">
    <location>
        <position position="37"/>
    </location>
    <ligand>
        <name>S-adenosyl-L-methionine</name>
        <dbReference type="ChEBI" id="CHEBI:59789"/>
    </ligand>
</feature>
<keyword evidence="4 7" id="KW-0808">Transferase</keyword>
<gene>
    <name evidence="7" type="primary">rsmA</name>
    <name evidence="7" type="synonym">ksgA</name>
    <name evidence="10" type="ORF">SAMN05216354_0196</name>
</gene>
<comment type="similarity">
    <text evidence="7">Belongs to the class I-like SAM-binding methyltransferase superfamily. rRNA adenine N(6)-methyltransferase family. RsmA subfamily.</text>
</comment>
<dbReference type="NCBIfam" id="TIGR00755">
    <property type="entry name" value="ksgA"/>
    <property type="match status" value="1"/>
</dbReference>
<evidence type="ECO:0000256" key="3">
    <source>
        <dbReference type="ARBA" id="ARBA00022603"/>
    </source>
</evidence>
<keyword evidence="3 7" id="KW-0489">Methyltransferase</keyword>
<dbReference type="InterPro" id="IPR001737">
    <property type="entry name" value="KsgA/Erm"/>
</dbReference>
<dbReference type="Gene3D" id="1.10.8.100">
    <property type="entry name" value="Ribosomal RNA adenine dimethylase-like, domain 2"/>
    <property type="match status" value="1"/>
</dbReference>
<comment type="catalytic activity">
    <reaction evidence="7">
        <text>adenosine(1518)/adenosine(1519) in 16S rRNA + 4 S-adenosyl-L-methionine = N(6)-dimethyladenosine(1518)/N(6)-dimethyladenosine(1519) in 16S rRNA + 4 S-adenosyl-L-homocysteine + 4 H(+)</text>
        <dbReference type="Rhea" id="RHEA:19609"/>
        <dbReference type="Rhea" id="RHEA-COMP:10232"/>
        <dbReference type="Rhea" id="RHEA-COMP:10233"/>
        <dbReference type="ChEBI" id="CHEBI:15378"/>
        <dbReference type="ChEBI" id="CHEBI:57856"/>
        <dbReference type="ChEBI" id="CHEBI:59789"/>
        <dbReference type="ChEBI" id="CHEBI:74411"/>
        <dbReference type="ChEBI" id="CHEBI:74493"/>
        <dbReference type="EC" id="2.1.1.182"/>
    </reaction>
</comment>
<evidence type="ECO:0000256" key="4">
    <source>
        <dbReference type="ARBA" id="ARBA00022679"/>
    </source>
</evidence>
<sequence length="290" mass="33405">MNLACFSCFCFAFYVKNTIFALMKQVRPKKNLGQHFLTDLNIAKQIADTVDACPEIPVLEVGPGMGVMTQYLVEKPRPFKVVEIDRESVAYLQEHFPRLHNNIIGGDFLRMDLQEIFDGQQFVLTGNYPYDISSQIFFKMLDNKDLIPCCTGMIQREVALRMASQPGNKQYGILSVLIQAWYHVEYLFTVEPGVFNPPPKVKSAVIRMTRNDVTDLGCDEQLFRRVVKTVFNQRRKMLRVSLRQIFNGDHPASQAFFEDPMMTRRPEQLSIAEFVELTNKVEKELSTNTK</sequence>
<dbReference type="GO" id="GO:0003723">
    <property type="term" value="F:RNA binding"/>
    <property type="evidence" value="ECO:0007669"/>
    <property type="project" value="UniProtKB-UniRule"/>
</dbReference>
<keyword evidence="1 7" id="KW-0963">Cytoplasm</keyword>
<dbReference type="SMART" id="SM00650">
    <property type="entry name" value="rADc"/>
    <property type="match status" value="1"/>
</dbReference>
<dbReference type="Proteomes" id="UP000236735">
    <property type="component" value="Unassembled WGS sequence"/>
</dbReference>
<keyword evidence="6 7" id="KW-0694">RNA-binding</keyword>
<dbReference type="AlphaFoldDB" id="A0A1H5RLV0"/>
<dbReference type="Gene3D" id="3.40.50.150">
    <property type="entry name" value="Vaccinia Virus protein VP39"/>
    <property type="match status" value="1"/>
</dbReference>
<dbReference type="SUPFAM" id="SSF53335">
    <property type="entry name" value="S-adenosyl-L-methionine-dependent methyltransferases"/>
    <property type="match status" value="1"/>
</dbReference>
<dbReference type="EC" id="2.1.1.182" evidence="7"/>
<dbReference type="Pfam" id="PF00398">
    <property type="entry name" value="RrnaAD"/>
    <property type="match status" value="1"/>
</dbReference>
<feature type="binding site" evidence="7 8">
    <location>
        <position position="83"/>
    </location>
    <ligand>
        <name>S-adenosyl-L-methionine</name>
        <dbReference type="ChEBI" id="CHEBI:59789"/>
    </ligand>
</feature>
<keyword evidence="5 7" id="KW-0949">S-adenosyl-L-methionine</keyword>
<dbReference type="PANTHER" id="PTHR11727">
    <property type="entry name" value="DIMETHYLADENOSINE TRANSFERASE"/>
    <property type="match status" value="1"/>
</dbReference>
<accession>A0A1H5RLV0</accession>
<feature type="binding site" evidence="7 8">
    <location>
        <position position="107"/>
    </location>
    <ligand>
        <name>S-adenosyl-L-methionine</name>
        <dbReference type="ChEBI" id="CHEBI:59789"/>
    </ligand>
</feature>
<evidence type="ECO:0000256" key="2">
    <source>
        <dbReference type="ARBA" id="ARBA00022552"/>
    </source>
</evidence>
<feature type="binding site" evidence="7 8">
    <location>
        <position position="127"/>
    </location>
    <ligand>
        <name>S-adenosyl-L-methionine</name>
        <dbReference type="ChEBI" id="CHEBI:59789"/>
    </ligand>
</feature>
<evidence type="ECO:0000313" key="10">
    <source>
        <dbReference type="EMBL" id="SEF39353.1"/>
    </source>
</evidence>
<dbReference type="FunFam" id="1.10.8.100:FF:000001">
    <property type="entry name" value="Ribosomal RNA small subunit methyltransferase A"/>
    <property type="match status" value="1"/>
</dbReference>
<comment type="function">
    <text evidence="7">Specifically dimethylates two adjacent adenosines (A1518 and A1519) in the loop of a conserved hairpin near the 3'-end of 16S rRNA in the 30S particle. May play a critical role in biogenesis of 30S subunits.</text>
</comment>
<feature type="domain" description="Ribosomal RNA adenine methylase transferase N-terminal" evidence="9">
    <location>
        <begin position="42"/>
        <end position="212"/>
    </location>
</feature>
<name>A0A1H5RLV0_XYLRU</name>
<dbReference type="HAMAP" id="MF_00607">
    <property type="entry name" value="16SrRNA_methyltr_A"/>
    <property type="match status" value="1"/>
</dbReference>
<keyword evidence="2 7" id="KW-0698">rRNA processing</keyword>
<dbReference type="EMBL" id="FNUV01000001">
    <property type="protein sequence ID" value="SEF39353.1"/>
    <property type="molecule type" value="Genomic_DNA"/>
</dbReference>
<feature type="binding site" evidence="7 8">
    <location>
        <position position="35"/>
    </location>
    <ligand>
        <name>S-adenosyl-L-methionine</name>
        <dbReference type="ChEBI" id="CHEBI:59789"/>
    </ligand>
</feature>
<evidence type="ECO:0000256" key="5">
    <source>
        <dbReference type="ARBA" id="ARBA00022691"/>
    </source>
</evidence>
<organism evidence="10 11">
    <name type="scientific">Xylanibacter ruminicola</name>
    <name type="common">Prevotella ruminicola</name>
    <dbReference type="NCBI Taxonomy" id="839"/>
    <lineage>
        <taxon>Bacteria</taxon>
        <taxon>Pseudomonadati</taxon>
        <taxon>Bacteroidota</taxon>
        <taxon>Bacteroidia</taxon>
        <taxon>Bacteroidales</taxon>
        <taxon>Prevotellaceae</taxon>
        <taxon>Xylanibacter</taxon>
    </lineage>
</organism>
<dbReference type="FunFam" id="3.40.50.150:FF:000157">
    <property type="entry name" value="Ribosomal RNA small subunit methyltransferase A"/>
    <property type="match status" value="1"/>
</dbReference>
<dbReference type="PANTHER" id="PTHR11727:SF7">
    <property type="entry name" value="DIMETHYLADENOSINE TRANSFERASE-RELATED"/>
    <property type="match status" value="1"/>
</dbReference>
<evidence type="ECO:0000256" key="8">
    <source>
        <dbReference type="PROSITE-ProRule" id="PRU01026"/>
    </source>
</evidence>
<dbReference type="InterPro" id="IPR029063">
    <property type="entry name" value="SAM-dependent_MTases_sf"/>
</dbReference>
<dbReference type="PROSITE" id="PS01131">
    <property type="entry name" value="RRNA_A_DIMETH"/>
    <property type="match status" value="1"/>
</dbReference>
<dbReference type="InterPro" id="IPR011530">
    <property type="entry name" value="rRNA_adenine_dimethylase"/>
</dbReference>
<feature type="binding site" evidence="7 8">
    <location>
        <position position="62"/>
    </location>
    <ligand>
        <name>S-adenosyl-L-methionine</name>
        <dbReference type="ChEBI" id="CHEBI:59789"/>
    </ligand>
</feature>
<dbReference type="GO" id="GO:0005829">
    <property type="term" value="C:cytosol"/>
    <property type="evidence" value="ECO:0007669"/>
    <property type="project" value="TreeGrafter"/>
</dbReference>
<evidence type="ECO:0000256" key="6">
    <source>
        <dbReference type="ARBA" id="ARBA00022884"/>
    </source>
</evidence>